<sequence>MINKLIYKTNLKSVLILVVLRAVRVEFVVGPKVGPGRAGPSCPVPGRAKILIFFNFDAHAQTCARRARAVPGGTIHRVRAVPVPGRDDGRVCPYYSCPSSSST</sequence>
<gene>
    <name evidence="2" type="ORF">RND81_06G053400</name>
</gene>
<evidence type="ECO:0000256" key="1">
    <source>
        <dbReference type="SAM" id="SignalP"/>
    </source>
</evidence>
<accession>A0AAW1K423</accession>
<comment type="caution">
    <text evidence="2">The sequence shown here is derived from an EMBL/GenBank/DDBJ whole genome shotgun (WGS) entry which is preliminary data.</text>
</comment>
<evidence type="ECO:0008006" key="4">
    <source>
        <dbReference type="Google" id="ProtNLM"/>
    </source>
</evidence>
<feature type="signal peptide" evidence="1">
    <location>
        <begin position="1"/>
        <end position="25"/>
    </location>
</feature>
<protein>
    <recommendedName>
        <fullName evidence="4">Secreted protein</fullName>
    </recommendedName>
</protein>
<reference evidence="2" key="1">
    <citation type="submission" date="2024-03" db="EMBL/GenBank/DDBJ databases">
        <title>WGS assembly of Saponaria officinalis var. Norfolk2.</title>
        <authorList>
            <person name="Jenkins J."/>
            <person name="Shu S."/>
            <person name="Grimwood J."/>
            <person name="Barry K."/>
            <person name="Goodstein D."/>
            <person name="Schmutz J."/>
            <person name="Leebens-Mack J."/>
            <person name="Osbourn A."/>
        </authorList>
    </citation>
    <scope>NUCLEOTIDE SEQUENCE [LARGE SCALE GENOMIC DNA]</scope>
    <source>
        <strain evidence="2">JIC</strain>
    </source>
</reference>
<dbReference type="EMBL" id="JBDFQZ010000006">
    <property type="protein sequence ID" value="KAK9713821.1"/>
    <property type="molecule type" value="Genomic_DNA"/>
</dbReference>
<evidence type="ECO:0000313" key="2">
    <source>
        <dbReference type="EMBL" id="KAK9713821.1"/>
    </source>
</evidence>
<organism evidence="2 3">
    <name type="scientific">Saponaria officinalis</name>
    <name type="common">Common soapwort</name>
    <name type="synonym">Lychnis saponaria</name>
    <dbReference type="NCBI Taxonomy" id="3572"/>
    <lineage>
        <taxon>Eukaryota</taxon>
        <taxon>Viridiplantae</taxon>
        <taxon>Streptophyta</taxon>
        <taxon>Embryophyta</taxon>
        <taxon>Tracheophyta</taxon>
        <taxon>Spermatophyta</taxon>
        <taxon>Magnoliopsida</taxon>
        <taxon>eudicotyledons</taxon>
        <taxon>Gunneridae</taxon>
        <taxon>Pentapetalae</taxon>
        <taxon>Caryophyllales</taxon>
        <taxon>Caryophyllaceae</taxon>
        <taxon>Caryophylleae</taxon>
        <taxon>Saponaria</taxon>
    </lineage>
</organism>
<proteinExistence type="predicted"/>
<keyword evidence="3" id="KW-1185">Reference proteome</keyword>
<name>A0AAW1K423_SAPOF</name>
<feature type="chain" id="PRO_5043452514" description="Secreted protein" evidence="1">
    <location>
        <begin position="26"/>
        <end position="103"/>
    </location>
</feature>
<keyword evidence="1" id="KW-0732">Signal</keyword>
<dbReference type="AlphaFoldDB" id="A0AAW1K423"/>
<evidence type="ECO:0000313" key="3">
    <source>
        <dbReference type="Proteomes" id="UP001443914"/>
    </source>
</evidence>
<dbReference type="Proteomes" id="UP001443914">
    <property type="component" value="Unassembled WGS sequence"/>
</dbReference>